<protein>
    <recommendedName>
        <fullName evidence="2">DNA methylase N-4/N-6 domain-containing protein</fullName>
    </recommendedName>
</protein>
<evidence type="ECO:0000313" key="1">
    <source>
        <dbReference type="EMBL" id="GAI04013.1"/>
    </source>
</evidence>
<dbReference type="AlphaFoldDB" id="X1KBN1"/>
<feature type="non-terminal residue" evidence="1">
    <location>
        <position position="1"/>
    </location>
</feature>
<evidence type="ECO:0008006" key="2">
    <source>
        <dbReference type="Google" id="ProtNLM"/>
    </source>
</evidence>
<dbReference type="EMBL" id="BARV01011105">
    <property type="protein sequence ID" value="GAI04013.1"/>
    <property type="molecule type" value="Genomic_DNA"/>
</dbReference>
<proteinExistence type="predicted"/>
<organism evidence="1">
    <name type="scientific">marine sediment metagenome</name>
    <dbReference type="NCBI Taxonomy" id="412755"/>
    <lineage>
        <taxon>unclassified sequences</taxon>
        <taxon>metagenomes</taxon>
        <taxon>ecological metagenomes</taxon>
    </lineage>
</organism>
<name>X1KBN1_9ZZZZ</name>
<reference evidence="1" key="1">
    <citation type="journal article" date="2014" name="Front. Microbiol.">
        <title>High frequency of phylogenetically diverse reductive dehalogenase-homologous genes in deep subseafloor sedimentary metagenomes.</title>
        <authorList>
            <person name="Kawai M."/>
            <person name="Futagami T."/>
            <person name="Toyoda A."/>
            <person name="Takaki Y."/>
            <person name="Nishi S."/>
            <person name="Hori S."/>
            <person name="Arai W."/>
            <person name="Tsubouchi T."/>
            <person name="Morono Y."/>
            <person name="Uchiyama I."/>
            <person name="Ito T."/>
            <person name="Fujiyama A."/>
            <person name="Inagaki F."/>
            <person name="Takami H."/>
        </authorList>
    </citation>
    <scope>NUCLEOTIDE SEQUENCE</scope>
    <source>
        <strain evidence="1">Expedition CK06-06</strain>
    </source>
</reference>
<sequence length="85" mass="9786">VVFGDPPWHIAKHLRSKIMYEMRRICAVNGMIILNANWSPNNLKGCILLEPIYISGGRMPFGNSAMIIRYLKIKSNEEILKEIEK</sequence>
<gene>
    <name evidence="1" type="ORF">S06H3_21211</name>
</gene>
<accession>X1KBN1</accession>
<comment type="caution">
    <text evidence="1">The sequence shown here is derived from an EMBL/GenBank/DDBJ whole genome shotgun (WGS) entry which is preliminary data.</text>
</comment>